<reference evidence="1 2" key="1">
    <citation type="submission" date="2019-02" db="EMBL/GenBank/DDBJ databases">
        <title>Deep-cultivation of Planctomycetes and their phenomic and genomic characterization uncovers novel biology.</title>
        <authorList>
            <person name="Wiegand S."/>
            <person name="Jogler M."/>
            <person name="Boedeker C."/>
            <person name="Pinto D."/>
            <person name="Vollmers J."/>
            <person name="Rivas-Marin E."/>
            <person name="Kohn T."/>
            <person name="Peeters S.H."/>
            <person name="Heuer A."/>
            <person name="Rast P."/>
            <person name="Oberbeckmann S."/>
            <person name="Bunk B."/>
            <person name="Jeske O."/>
            <person name="Meyerdierks A."/>
            <person name="Storesund J.E."/>
            <person name="Kallscheuer N."/>
            <person name="Luecker S."/>
            <person name="Lage O.M."/>
            <person name="Pohl T."/>
            <person name="Merkel B.J."/>
            <person name="Hornburger P."/>
            <person name="Mueller R.-W."/>
            <person name="Bruemmer F."/>
            <person name="Labrenz M."/>
            <person name="Spormann A.M."/>
            <person name="Op Den Camp H."/>
            <person name="Overmann J."/>
            <person name="Amann R."/>
            <person name="Jetten M.S.M."/>
            <person name="Mascher T."/>
            <person name="Medema M.H."/>
            <person name="Devos D.P."/>
            <person name="Kaster A.-K."/>
            <person name="Ovreas L."/>
            <person name="Rohde M."/>
            <person name="Galperin M.Y."/>
            <person name="Jogler C."/>
        </authorList>
    </citation>
    <scope>NUCLEOTIDE SEQUENCE [LARGE SCALE GENOMIC DNA]</scope>
    <source>
        <strain evidence="1 2">Pla22</strain>
    </source>
</reference>
<evidence type="ECO:0000313" key="2">
    <source>
        <dbReference type="Proteomes" id="UP000316598"/>
    </source>
</evidence>
<dbReference type="PRINTS" id="PR00313">
    <property type="entry name" value="CABNDNGRPT"/>
</dbReference>
<name>A0A5C5WVU2_9BACT</name>
<gene>
    <name evidence="1" type="ORF">Pla22_27280</name>
</gene>
<accession>A0A5C5WVU2</accession>
<dbReference type="SUPFAM" id="SSF51120">
    <property type="entry name" value="beta-Roll"/>
    <property type="match status" value="1"/>
</dbReference>
<evidence type="ECO:0000313" key="1">
    <source>
        <dbReference type="EMBL" id="TWT55074.1"/>
    </source>
</evidence>
<keyword evidence="2" id="KW-1185">Reference proteome</keyword>
<dbReference type="Proteomes" id="UP000316598">
    <property type="component" value="Unassembled WGS sequence"/>
</dbReference>
<protein>
    <submittedName>
        <fullName evidence="1">Uncharacterized protein</fullName>
    </submittedName>
</protein>
<dbReference type="InterPro" id="IPR011049">
    <property type="entry name" value="Serralysin-like_metalloprot_C"/>
</dbReference>
<dbReference type="EMBL" id="SJPI01000001">
    <property type="protein sequence ID" value="TWT55074.1"/>
    <property type="molecule type" value="Genomic_DNA"/>
</dbReference>
<dbReference type="AlphaFoldDB" id="A0A5C5WVU2"/>
<comment type="caution">
    <text evidence="1">The sequence shown here is derived from an EMBL/GenBank/DDBJ whole genome shotgun (WGS) entry which is preliminary data.</text>
</comment>
<organism evidence="1 2">
    <name type="scientific">Rubripirellula amarantea</name>
    <dbReference type="NCBI Taxonomy" id="2527999"/>
    <lineage>
        <taxon>Bacteria</taxon>
        <taxon>Pseudomonadati</taxon>
        <taxon>Planctomycetota</taxon>
        <taxon>Planctomycetia</taxon>
        <taxon>Pirellulales</taxon>
        <taxon>Pirellulaceae</taxon>
        <taxon>Rubripirellula</taxon>
    </lineage>
</organism>
<sequence>MCRQRKHQCRIGKFEALEGRRLLAANVAASYSDGELVLAGSFDDDHLSIEANPATRHVIVRGRDGTLINGRSAIGFNAVSDFKVNLKGGENEIVMQSSTSAMAVFDTLNLRVGNGSDVVWVDKMRFTESSTIVTLRGDDLVVVSDSQLSNLRLNVGLGDDGVQLIDNRIDGSSRLVSEGGSDSIDIRSNTFLNSPLYDRFLISAGEGDDNINFVANTIRTHSDVWIDGGGGNNSGLIEGVTPLSFEGTSLSGPWRAVDGIRSNPGWIKYETLHDASTHDVTVTLVNGRANIMGTQFDDRIFVDTRLRSGGRQELTVRGLPGTTINGEETLVLDHVDMIVLSLFGGDDLFSMSDLQRGLGVQNTTYERFDVDLGGGDDFFQIVYPRVTGVFSVIAGDGDDYVSINRVDATQLVVEAGNGDDAVEVNLSSIDSLTVRGGEGSDTFDLINNNFATYLVTIHGEAGNDTLIWDQNLIIGDPLLIVSGGTGTDTLFYDNRNYRSGIRMGPSIIGSEFEDSLLDPFVWPDNQDPMSLHPLDYLWRLYGRLVPTWDEL</sequence>
<proteinExistence type="predicted"/>
<dbReference type="OrthoDB" id="9773411at2"/>